<evidence type="ECO:0000256" key="1">
    <source>
        <dbReference type="SAM" id="SignalP"/>
    </source>
</evidence>
<dbReference type="EMBL" id="JAZHOG010000002">
    <property type="protein sequence ID" value="MEJ8566927.1"/>
    <property type="molecule type" value="Genomic_DNA"/>
</dbReference>
<sequence length="151" mass="16787">MKARKQIVLATAGAIALVLFANNALAAQGYTIRIAMGNETYAPFTIEKVARNHTNLNEEESTSFDSKIGYAETGSYNFLHNTDYCDGNYKFNVIGKSGIVLGECKVSFSSQKSDQKCQRFWDEAKCENTGTTNIQFHKSDTGAHHRNFTIK</sequence>
<evidence type="ECO:0000313" key="2">
    <source>
        <dbReference type="EMBL" id="MEJ8566927.1"/>
    </source>
</evidence>
<name>A0AAW9R788_9GAMM</name>
<feature type="signal peptide" evidence="1">
    <location>
        <begin position="1"/>
        <end position="26"/>
    </location>
</feature>
<keyword evidence="3" id="KW-1185">Reference proteome</keyword>
<dbReference type="RefSeq" id="WP_354694245.1">
    <property type="nucleotide sequence ID" value="NZ_JAZHOG010000002.1"/>
</dbReference>
<reference evidence="2 3" key="1">
    <citation type="submission" date="2024-02" db="EMBL/GenBank/DDBJ databases">
        <title>A novel Wenzhouxiangellaceae bacterium, isolated from coastal sediments.</title>
        <authorList>
            <person name="Du Z.-J."/>
            <person name="Ye Y.-Q."/>
            <person name="Zhang X.-Y."/>
        </authorList>
    </citation>
    <scope>NUCLEOTIDE SEQUENCE [LARGE SCALE GENOMIC DNA]</scope>
    <source>
        <strain evidence="2 3">CH-27</strain>
    </source>
</reference>
<gene>
    <name evidence="2" type="ORF">V3330_04765</name>
</gene>
<evidence type="ECO:0000313" key="3">
    <source>
        <dbReference type="Proteomes" id="UP001359886"/>
    </source>
</evidence>
<accession>A0AAW9R788</accession>
<dbReference type="AlphaFoldDB" id="A0AAW9R788"/>
<comment type="caution">
    <text evidence="2">The sequence shown here is derived from an EMBL/GenBank/DDBJ whole genome shotgun (WGS) entry which is preliminary data.</text>
</comment>
<keyword evidence="1" id="KW-0732">Signal</keyword>
<dbReference type="Proteomes" id="UP001359886">
    <property type="component" value="Unassembled WGS sequence"/>
</dbReference>
<organism evidence="2 3">
    <name type="scientific">Elongatibacter sediminis</name>
    <dbReference type="NCBI Taxonomy" id="3119006"/>
    <lineage>
        <taxon>Bacteria</taxon>
        <taxon>Pseudomonadati</taxon>
        <taxon>Pseudomonadota</taxon>
        <taxon>Gammaproteobacteria</taxon>
        <taxon>Chromatiales</taxon>
        <taxon>Wenzhouxiangellaceae</taxon>
        <taxon>Elongatibacter</taxon>
    </lineage>
</organism>
<protein>
    <submittedName>
        <fullName evidence="2">Uncharacterized protein</fullName>
    </submittedName>
</protein>
<proteinExistence type="predicted"/>
<feature type="chain" id="PRO_5044015738" evidence="1">
    <location>
        <begin position="27"/>
        <end position="151"/>
    </location>
</feature>